<evidence type="ECO:0000256" key="2">
    <source>
        <dbReference type="ARBA" id="ARBA00022801"/>
    </source>
</evidence>
<dbReference type="SUPFAM" id="SSF53474">
    <property type="entry name" value="alpha/beta-Hydrolases"/>
    <property type="match status" value="1"/>
</dbReference>
<keyword evidence="5" id="KW-1185">Reference proteome</keyword>
<keyword evidence="2" id="KW-0378">Hydrolase</keyword>
<keyword evidence="1 3" id="KW-0732">Signal</keyword>
<dbReference type="Pfam" id="PF10503">
    <property type="entry name" value="Esterase_PHB"/>
    <property type="match status" value="1"/>
</dbReference>
<comment type="caution">
    <text evidence="4">The sequence shown here is derived from an EMBL/GenBank/DDBJ whole genome shotgun (WGS) entry which is preliminary data.</text>
</comment>
<name>A0ABW2TY54_9PSEU</name>
<proteinExistence type="predicted"/>
<evidence type="ECO:0000313" key="5">
    <source>
        <dbReference type="Proteomes" id="UP001596512"/>
    </source>
</evidence>
<feature type="signal peptide" evidence="3">
    <location>
        <begin position="1"/>
        <end position="28"/>
    </location>
</feature>
<dbReference type="InterPro" id="IPR029058">
    <property type="entry name" value="AB_hydrolase_fold"/>
</dbReference>
<dbReference type="Proteomes" id="UP001596512">
    <property type="component" value="Unassembled WGS sequence"/>
</dbReference>
<dbReference type="EMBL" id="JBHTEY010000004">
    <property type="protein sequence ID" value="MFC7617676.1"/>
    <property type="molecule type" value="Genomic_DNA"/>
</dbReference>
<reference evidence="5" key="1">
    <citation type="journal article" date="2019" name="Int. J. Syst. Evol. Microbiol.">
        <title>The Global Catalogue of Microorganisms (GCM) 10K type strain sequencing project: providing services to taxonomists for standard genome sequencing and annotation.</title>
        <authorList>
            <consortium name="The Broad Institute Genomics Platform"/>
            <consortium name="The Broad Institute Genome Sequencing Center for Infectious Disease"/>
            <person name="Wu L."/>
            <person name="Ma J."/>
        </authorList>
    </citation>
    <scope>NUCLEOTIDE SEQUENCE [LARGE SCALE GENOMIC DNA]</scope>
    <source>
        <strain evidence="5">JCM 17695</strain>
    </source>
</reference>
<dbReference type="InterPro" id="IPR010126">
    <property type="entry name" value="Esterase_phb"/>
</dbReference>
<protein>
    <submittedName>
        <fullName evidence="4">PHB depolymerase family esterase</fullName>
    </submittedName>
</protein>
<dbReference type="InterPro" id="IPR050955">
    <property type="entry name" value="Plant_Biomass_Hydrol_Est"/>
</dbReference>
<dbReference type="Gene3D" id="3.40.50.1820">
    <property type="entry name" value="alpha/beta hydrolase"/>
    <property type="match status" value="1"/>
</dbReference>
<evidence type="ECO:0000256" key="1">
    <source>
        <dbReference type="ARBA" id="ARBA00022729"/>
    </source>
</evidence>
<organism evidence="4 5">
    <name type="scientific">Actinokineospora soli</name>
    <dbReference type="NCBI Taxonomy" id="1048753"/>
    <lineage>
        <taxon>Bacteria</taxon>
        <taxon>Bacillati</taxon>
        <taxon>Actinomycetota</taxon>
        <taxon>Actinomycetes</taxon>
        <taxon>Pseudonocardiales</taxon>
        <taxon>Pseudonocardiaceae</taxon>
        <taxon>Actinokineospora</taxon>
    </lineage>
</organism>
<dbReference type="PANTHER" id="PTHR43037:SF5">
    <property type="entry name" value="FERULOYL ESTERASE"/>
    <property type="match status" value="1"/>
</dbReference>
<evidence type="ECO:0000256" key="3">
    <source>
        <dbReference type="SAM" id="SignalP"/>
    </source>
</evidence>
<sequence length="149" mass="15540">MKRLWAALAAAVTAAATALVVAAPGAQAASLVEVTSFGPNPSNLRMHLYVPDSVRTRPAVLVASHYCTGTGPAFYSGTEFARLADQHGFIVIYPSANRSGNCFDVSSQATLTHGAGGDSLGIVSMVKHVIATRGRTRPGCTRPGCRRAR</sequence>
<accession>A0ABW2TY54</accession>
<evidence type="ECO:0000313" key="4">
    <source>
        <dbReference type="EMBL" id="MFC7617676.1"/>
    </source>
</evidence>
<dbReference type="PANTHER" id="PTHR43037">
    <property type="entry name" value="UNNAMED PRODUCT-RELATED"/>
    <property type="match status" value="1"/>
</dbReference>
<gene>
    <name evidence="4" type="ORF">ACFQV2_34000</name>
</gene>
<feature type="chain" id="PRO_5045889790" evidence="3">
    <location>
        <begin position="29"/>
        <end position="149"/>
    </location>
</feature>